<dbReference type="Gene3D" id="1.20.1260.100">
    <property type="entry name" value="TspO/MBR protein"/>
    <property type="match status" value="1"/>
</dbReference>
<dbReference type="InterPro" id="IPR004307">
    <property type="entry name" value="TspO_MBR"/>
</dbReference>
<evidence type="ECO:0000256" key="6">
    <source>
        <dbReference type="SAM" id="Phobius"/>
    </source>
</evidence>
<evidence type="ECO:0000256" key="2">
    <source>
        <dbReference type="ARBA" id="ARBA00007524"/>
    </source>
</evidence>
<dbReference type="InterPro" id="IPR038330">
    <property type="entry name" value="TspO/MBR-related_sf"/>
</dbReference>
<dbReference type="GO" id="GO:0016020">
    <property type="term" value="C:membrane"/>
    <property type="evidence" value="ECO:0007669"/>
    <property type="project" value="UniProtKB-SubCell"/>
</dbReference>
<keyword evidence="3 6" id="KW-0812">Transmembrane</keyword>
<comment type="subcellular location">
    <subcellularLocation>
        <location evidence="1">Membrane</location>
        <topology evidence="1">Multi-pass membrane protein</topology>
    </subcellularLocation>
</comment>
<evidence type="ECO:0000256" key="3">
    <source>
        <dbReference type="ARBA" id="ARBA00022692"/>
    </source>
</evidence>
<dbReference type="Pfam" id="PF03073">
    <property type="entry name" value="TspO_MBR"/>
    <property type="match status" value="1"/>
</dbReference>
<protein>
    <submittedName>
        <fullName evidence="7">Tryptophan-rich sensory protein</fullName>
    </submittedName>
</protein>
<keyword evidence="4 6" id="KW-1133">Transmembrane helix</keyword>
<name>A0AAU7DSR6_9MICO</name>
<comment type="similarity">
    <text evidence="2">Belongs to the TspO/BZRP family.</text>
</comment>
<evidence type="ECO:0000256" key="1">
    <source>
        <dbReference type="ARBA" id="ARBA00004141"/>
    </source>
</evidence>
<evidence type="ECO:0000256" key="5">
    <source>
        <dbReference type="ARBA" id="ARBA00023136"/>
    </source>
</evidence>
<sequence length="56" mass="6314">MAWWAGLVVLLSLIEVVIWLAKEAAKFSKPAAWIQVRYPLWLMFATSLNAGIIVLN</sequence>
<reference evidence="7" key="1">
    <citation type="submission" date="2024-02" db="EMBL/GenBank/DDBJ databases">
        <title>Tomenella chthoni gen. nov. sp. nov., a member of the family Jonesiaceae isolated from bat guano.</title>
        <authorList>
            <person name="Miller S.L."/>
            <person name="King J."/>
            <person name="Sankaranarayanan K."/>
            <person name="Lawson P.A."/>
        </authorList>
    </citation>
    <scope>NUCLEOTIDE SEQUENCE</scope>
    <source>
        <strain evidence="7">BS-20</strain>
    </source>
</reference>
<evidence type="ECO:0000256" key="4">
    <source>
        <dbReference type="ARBA" id="ARBA00022989"/>
    </source>
</evidence>
<evidence type="ECO:0000313" key="7">
    <source>
        <dbReference type="EMBL" id="XBH20379.1"/>
    </source>
</evidence>
<organism evidence="7">
    <name type="scientific">Jonesiaceae bacterium BS-20</name>
    <dbReference type="NCBI Taxonomy" id="3120821"/>
    <lineage>
        <taxon>Bacteria</taxon>
        <taxon>Bacillati</taxon>
        <taxon>Actinomycetota</taxon>
        <taxon>Actinomycetes</taxon>
        <taxon>Micrococcales</taxon>
        <taxon>Jonesiaceae</taxon>
    </lineage>
</organism>
<proteinExistence type="inferred from homology"/>
<dbReference type="EMBL" id="CP146203">
    <property type="protein sequence ID" value="XBH20379.1"/>
    <property type="molecule type" value="Genomic_DNA"/>
</dbReference>
<gene>
    <name evidence="7" type="ORF">V5R04_08970</name>
</gene>
<keyword evidence="5 6" id="KW-0472">Membrane</keyword>
<accession>A0AAU7DSR6</accession>
<feature type="transmembrane region" description="Helical" evidence="6">
    <location>
        <begin position="36"/>
        <end position="55"/>
    </location>
</feature>
<dbReference type="AlphaFoldDB" id="A0AAU7DSR6"/>